<dbReference type="InterPro" id="IPR044244">
    <property type="entry name" value="TTC27/Emw1"/>
</dbReference>
<keyword evidence="2 4" id="KW-0802">TPR repeat</keyword>
<dbReference type="PANTHER" id="PTHR16193">
    <property type="entry name" value="TETRATRICOPEPTIDE REPEAT PROTEIN 27"/>
    <property type="match status" value="1"/>
</dbReference>
<dbReference type="Gene3D" id="1.25.40.10">
    <property type="entry name" value="Tetratricopeptide repeat domain"/>
    <property type="match status" value="1"/>
</dbReference>
<comment type="similarity">
    <text evidence="3">Belongs to the TTC27 family.</text>
</comment>
<dbReference type="InterPro" id="IPR011990">
    <property type="entry name" value="TPR-like_helical_dom_sf"/>
</dbReference>
<evidence type="ECO:0000256" key="2">
    <source>
        <dbReference type="ARBA" id="ARBA00022803"/>
    </source>
</evidence>
<dbReference type="Proteomes" id="UP001652740">
    <property type="component" value="Unplaced"/>
</dbReference>
<dbReference type="GeneID" id="113517230"/>
<reference evidence="6" key="1">
    <citation type="submission" date="2025-08" db="UniProtKB">
        <authorList>
            <consortium name="RefSeq"/>
        </authorList>
    </citation>
    <scope>IDENTIFICATION</scope>
    <source>
        <tissue evidence="6">Whole larvae</tissue>
    </source>
</reference>
<keyword evidence="5" id="KW-1185">Reference proteome</keyword>
<dbReference type="RefSeq" id="XP_052757393.1">
    <property type="nucleotide sequence ID" value="XM_052901433.1"/>
</dbReference>
<sequence length="789" mass="92013">MKCSDSNILLLCNFDDQHVGDHKEDKFISNMWSGIWSIDETDVCKTLLDTKLDIDSLVQYINSWKDENCIEPILCIAIKSFLTFCDQNWNPHPDKLDLDNYLRSNWPKDIDATLKLQRDSEPVFVNILYPELLYFSLQIFRALYTIEENLLHLWWYFRTIVVHQRALEDTSATLYAELELIIAKLTNELQKLQDKPRLQILLSLEIAQAFLIYARIHKVEEYLSKAREIAGLKLELTGILGKRTKFQQRSLPQLALFSELDLSVDRPSAEESHGSSELPPEIELQDDVRLNKIDYNEKITQAELPSLEQILCLLTVQYIQKSQPKDDLMYEELQPYIEAVLSQKKGAWATRVAALLIRCKLEAGHKRTVERAMLQCETIVNDRTGVASTTRLSYLWASGLQPAWSWRQQLADLYVSLGLIKAALEEYQKLQLWEDIIVCYTILQLRHKAAEVIQQQIDVNPTVKLYCLLGDATDDVSHYKKAWEFSNRKSSRAQRHWGNFLFSHKEYEECIPHYEKSVEINSIQESVWLRLGYAALVTEKWETSARAYRRYTYLQPNTFEAWNNLAKVYVKQGDKKRAYKALMEALRFNYDNWKLWENVILVSIDTGHFEDVIRGCHRMLDLQHKYEDIDVLSLLVRAIVQDAKDADGNSTARLRKRVLELFGRITSVHQNKPEIWQLYSDLSPTYLLKAQRLLKAYRGFTQSDWTNSPETCKKVIELAQTLLDYSMKARKETEDKEKLQCDQQLSSARLTAQGVIRAVEKQDWPETKTALEELKNVFSEITEYMKSIM</sequence>
<evidence type="ECO:0000256" key="3">
    <source>
        <dbReference type="ARBA" id="ARBA00024020"/>
    </source>
</evidence>
<dbReference type="SMART" id="SM00028">
    <property type="entry name" value="TPR"/>
    <property type="match status" value="4"/>
</dbReference>
<organism evidence="5 6">
    <name type="scientific">Galleria mellonella</name>
    <name type="common">Greater wax moth</name>
    <dbReference type="NCBI Taxonomy" id="7137"/>
    <lineage>
        <taxon>Eukaryota</taxon>
        <taxon>Metazoa</taxon>
        <taxon>Ecdysozoa</taxon>
        <taxon>Arthropoda</taxon>
        <taxon>Hexapoda</taxon>
        <taxon>Insecta</taxon>
        <taxon>Pterygota</taxon>
        <taxon>Neoptera</taxon>
        <taxon>Endopterygota</taxon>
        <taxon>Lepidoptera</taxon>
        <taxon>Glossata</taxon>
        <taxon>Ditrysia</taxon>
        <taxon>Pyraloidea</taxon>
        <taxon>Pyralidae</taxon>
        <taxon>Galleriinae</taxon>
        <taxon>Galleria</taxon>
    </lineage>
</organism>
<evidence type="ECO:0000313" key="6">
    <source>
        <dbReference type="RefSeq" id="XP_052757393.1"/>
    </source>
</evidence>
<protein>
    <submittedName>
        <fullName evidence="6">Tetratricopeptide repeat protein 27</fullName>
    </submittedName>
</protein>
<evidence type="ECO:0000313" key="5">
    <source>
        <dbReference type="Proteomes" id="UP001652740"/>
    </source>
</evidence>
<dbReference type="PANTHER" id="PTHR16193:SF0">
    <property type="entry name" value="TETRATRICOPEPTIDE REPEAT PROTEIN 27"/>
    <property type="match status" value="1"/>
</dbReference>
<accession>A0ABM3N1C4</accession>
<evidence type="ECO:0000256" key="1">
    <source>
        <dbReference type="ARBA" id="ARBA00022737"/>
    </source>
</evidence>
<evidence type="ECO:0000256" key="4">
    <source>
        <dbReference type="PROSITE-ProRule" id="PRU00339"/>
    </source>
</evidence>
<feature type="repeat" description="TPR" evidence="4">
    <location>
        <begin position="559"/>
        <end position="592"/>
    </location>
</feature>
<dbReference type="SUPFAM" id="SSF48452">
    <property type="entry name" value="TPR-like"/>
    <property type="match status" value="1"/>
</dbReference>
<keyword evidence="1" id="KW-0677">Repeat</keyword>
<name>A0ABM3N1C4_GALME</name>
<proteinExistence type="inferred from homology"/>
<dbReference type="PROSITE" id="PS50005">
    <property type="entry name" value="TPR"/>
    <property type="match status" value="1"/>
</dbReference>
<dbReference type="InterPro" id="IPR019734">
    <property type="entry name" value="TPR_rpt"/>
</dbReference>
<gene>
    <name evidence="6" type="primary">LOC113517230</name>
</gene>
<dbReference type="Pfam" id="PF13181">
    <property type="entry name" value="TPR_8"/>
    <property type="match status" value="1"/>
</dbReference>